<feature type="compositionally biased region" description="Polar residues" evidence="1">
    <location>
        <begin position="73"/>
        <end position="82"/>
    </location>
</feature>
<dbReference type="RefSeq" id="WP_156561835.1">
    <property type="nucleotide sequence ID" value="NZ_CACRTV010000057.1"/>
</dbReference>
<feature type="region of interest" description="Disordered" evidence="1">
    <location>
        <begin position="1"/>
        <end position="95"/>
    </location>
</feature>
<accession>A0A6N3FBN9</accession>
<dbReference type="EMBL" id="CACRTV010000057">
    <property type="protein sequence ID" value="VYU49253.1"/>
    <property type="molecule type" value="Genomic_DNA"/>
</dbReference>
<proteinExistence type="predicted"/>
<evidence type="ECO:0000313" key="2">
    <source>
        <dbReference type="EMBL" id="VYU49253.1"/>
    </source>
</evidence>
<name>A0A6N3FBN9_9CLOT</name>
<feature type="compositionally biased region" description="Low complexity" evidence="1">
    <location>
        <begin position="33"/>
        <end position="66"/>
    </location>
</feature>
<protein>
    <submittedName>
        <fullName evidence="2">Uncharacterized protein</fullName>
    </submittedName>
</protein>
<sequence length="286" mass="32874">MAFDPNKLRNAMRTQKTSVGVEPPIEAKSIQEQPVQQQQQNYQPQQVQQQYQPQQPVQQQNYQPQYHEPVNPQPNMGYQPQPQYHEPVSHQPVNPGYAQPMYSQPVHNSLAVSMPASEVIERIMQNEHISDVNQIEVYEPQSPIVDPIQFSIRDTTGAIGLRVKAIEEKYNISVIPFKLAKLNPAIEFIQGYDILKIGDELYASANDHMVNKMVLENFERKCIEQVSNGQLVEEVLNVTLDVNGYGTINTLMFNRYELDYLYSRFINVGPRIFNVQGTYKFTVGIY</sequence>
<organism evidence="2">
    <name type="scientific">Clostridium paraputrificum</name>
    <dbReference type="NCBI Taxonomy" id="29363"/>
    <lineage>
        <taxon>Bacteria</taxon>
        <taxon>Bacillati</taxon>
        <taxon>Bacillota</taxon>
        <taxon>Clostridia</taxon>
        <taxon>Eubacteriales</taxon>
        <taxon>Clostridiaceae</taxon>
        <taxon>Clostridium</taxon>
    </lineage>
</organism>
<reference evidence="2" key="1">
    <citation type="submission" date="2019-11" db="EMBL/GenBank/DDBJ databases">
        <authorList>
            <person name="Feng L."/>
        </authorList>
    </citation>
    <scope>NUCLEOTIDE SEQUENCE</scope>
    <source>
        <strain evidence="2">CParaputrificumLFYP93</strain>
    </source>
</reference>
<gene>
    <name evidence="2" type="ORF">CPLFYP93_02471</name>
</gene>
<evidence type="ECO:0000256" key="1">
    <source>
        <dbReference type="SAM" id="MobiDB-lite"/>
    </source>
</evidence>
<dbReference type="AlphaFoldDB" id="A0A6N3FBN9"/>